<dbReference type="InterPro" id="IPR025846">
    <property type="entry name" value="TBL_N"/>
</dbReference>
<dbReference type="GO" id="GO:0005794">
    <property type="term" value="C:Golgi apparatus"/>
    <property type="evidence" value="ECO:0007669"/>
    <property type="project" value="TreeGrafter"/>
</dbReference>
<keyword evidence="12" id="KW-1185">Reference proteome</keyword>
<dbReference type="EMBL" id="CM035433">
    <property type="protein sequence ID" value="KAH7293709.1"/>
    <property type="molecule type" value="Genomic_DNA"/>
</dbReference>
<organism evidence="11 12">
    <name type="scientific">Ceratopteris richardii</name>
    <name type="common">Triangle waterfern</name>
    <dbReference type="NCBI Taxonomy" id="49495"/>
    <lineage>
        <taxon>Eukaryota</taxon>
        <taxon>Viridiplantae</taxon>
        <taxon>Streptophyta</taxon>
        <taxon>Embryophyta</taxon>
        <taxon>Tracheophyta</taxon>
        <taxon>Polypodiopsida</taxon>
        <taxon>Polypodiidae</taxon>
        <taxon>Polypodiales</taxon>
        <taxon>Pteridineae</taxon>
        <taxon>Pteridaceae</taxon>
        <taxon>Parkerioideae</taxon>
        <taxon>Ceratopteris</taxon>
    </lineage>
</organism>
<feature type="compositionally biased region" description="Low complexity" evidence="7">
    <location>
        <begin position="91"/>
        <end position="101"/>
    </location>
</feature>
<feature type="domain" description="Trichome birefringence-like N-terminal" evidence="10">
    <location>
        <begin position="102"/>
        <end position="154"/>
    </location>
</feature>
<accession>A0A8T2RBB7</accession>
<comment type="similarity">
    <text evidence="2">Belongs to the PC-esterase family. TBL subfamily.</text>
</comment>
<evidence type="ECO:0000259" key="9">
    <source>
        <dbReference type="Pfam" id="PF13839"/>
    </source>
</evidence>
<evidence type="ECO:0008006" key="13">
    <source>
        <dbReference type="Google" id="ProtNLM"/>
    </source>
</evidence>
<evidence type="ECO:0000256" key="1">
    <source>
        <dbReference type="ARBA" id="ARBA00004167"/>
    </source>
</evidence>
<dbReference type="InterPro" id="IPR029962">
    <property type="entry name" value="TBL"/>
</dbReference>
<dbReference type="Pfam" id="PF13839">
    <property type="entry name" value="PC-Esterase"/>
    <property type="match status" value="1"/>
</dbReference>
<dbReference type="Proteomes" id="UP000825935">
    <property type="component" value="Chromosome 28"/>
</dbReference>
<feature type="region of interest" description="Disordered" evidence="7">
    <location>
        <begin position="79"/>
        <end position="102"/>
    </location>
</feature>
<dbReference type="AlphaFoldDB" id="A0A8T2RBB7"/>
<keyword evidence="6 8" id="KW-0472">Membrane</keyword>
<evidence type="ECO:0000256" key="4">
    <source>
        <dbReference type="ARBA" id="ARBA00022968"/>
    </source>
</evidence>
<dbReference type="OrthoDB" id="630188at2759"/>
<dbReference type="InterPro" id="IPR026057">
    <property type="entry name" value="TBL_C"/>
</dbReference>
<evidence type="ECO:0000256" key="2">
    <source>
        <dbReference type="ARBA" id="ARBA00007727"/>
    </source>
</evidence>
<evidence type="ECO:0000259" key="10">
    <source>
        <dbReference type="Pfam" id="PF14416"/>
    </source>
</evidence>
<evidence type="ECO:0000256" key="3">
    <source>
        <dbReference type="ARBA" id="ARBA00022692"/>
    </source>
</evidence>
<dbReference type="GO" id="GO:0016413">
    <property type="term" value="F:O-acetyltransferase activity"/>
    <property type="evidence" value="ECO:0007669"/>
    <property type="project" value="InterPro"/>
</dbReference>
<evidence type="ECO:0000256" key="7">
    <source>
        <dbReference type="SAM" id="MobiDB-lite"/>
    </source>
</evidence>
<proteinExistence type="inferred from homology"/>
<keyword evidence="3 8" id="KW-0812">Transmembrane</keyword>
<name>A0A8T2RBB7_CERRI</name>
<evidence type="ECO:0000313" key="12">
    <source>
        <dbReference type="Proteomes" id="UP000825935"/>
    </source>
</evidence>
<feature type="domain" description="Trichome birefringence-like C-terminal" evidence="9">
    <location>
        <begin position="155"/>
        <end position="436"/>
    </location>
</feature>
<evidence type="ECO:0000313" key="11">
    <source>
        <dbReference type="EMBL" id="KAH7293709.1"/>
    </source>
</evidence>
<evidence type="ECO:0000256" key="6">
    <source>
        <dbReference type="ARBA" id="ARBA00023136"/>
    </source>
</evidence>
<keyword evidence="5 8" id="KW-1133">Transmembrane helix</keyword>
<dbReference type="OMA" id="AKECFES"/>
<evidence type="ECO:0000256" key="5">
    <source>
        <dbReference type="ARBA" id="ARBA00022989"/>
    </source>
</evidence>
<reference evidence="11" key="1">
    <citation type="submission" date="2021-08" db="EMBL/GenBank/DDBJ databases">
        <title>WGS assembly of Ceratopteris richardii.</title>
        <authorList>
            <person name="Marchant D.B."/>
            <person name="Chen G."/>
            <person name="Jenkins J."/>
            <person name="Shu S."/>
            <person name="Leebens-Mack J."/>
            <person name="Grimwood J."/>
            <person name="Schmutz J."/>
            <person name="Soltis P."/>
            <person name="Soltis D."/>
            <person name="Chen Z.-H."/>
        </authorList>
    </citation>
    <scope>NUCLEOTIDE SEQUENCE</scope>
    <source>
        <strain evidence="11">Whitten #5841</strain>
        <tissue evidence="11">Leaf</tissue>
    </source>
</reference>
<dbReference type="PANTHER" id="PTHR32285">
    <property type="entry name" value="PROTEIN TRICHOME BIREFRINGENCE-LIKE 9-RELATED"/>
    <property type="match status" value="1"/>
</dbReference>
<dbReference type="GO" id="GO:0016020">
    <property type="term" value="C:membrane"/>
    <property type="evidence" value="ECO:0007669"/>
    <property type="project" value="UniProtKB-SubCell"/>
</dbReference>
<gene>
    <name evidence="11" type="ORF">KP509_28G038000</name>
</gene>
<dbReference type="PANTHER" id="PTHR32285:SF48">
    <property type="entry name" value="PROTEIN TRICHOME BIREFRINGENCE-LIKE 19"/>
    <property type="match status" value="1"/>
</dbReference>
<comment type="subcellular location">
    <subcellularLocation>
        <location evidence="1">Membrane</location>
        <topology evidence="1">Single-pass membrane protein</topology>
    </subcellularLocation>
</comment>
<comment type="caution">
    <text evidence="11">The sequence shown here is derived from an EMBL/GenBank/DDBJ whole genome shotgun (WGS) entry which is preliminary data.</text>
</comment>
<dbReference type="Pfam" id="PF14416">
    <property type="entry name" value="PMR5N"/>
    <property type="match status" value="1"/>
</dbReference>
<sequence length="440" mass="50652">MKSADNSMSTSCAKECFESTSYIFRPGLILCHKRIKLAAGFAVLLLIVGFLDSCWYISRSIAKQHLDFLKFSASGVDAGSNAADGSRTPNSSSSDSEGSGEVCDFSKGKWVADMTPPPYTNNTCKYIHPSQDCMKNGRPDRGYLYWRWQPISCELRRFDAQLFLESMKQKKMTFIGDSIARNHMQSLLCALAQVEDPHNVYFDVKEKEASWEFVSYKFTLSNLWSPFLANHSFVENVYHIHLDMPDMMWSSRINDYDIAILSTGYWYFRPSIYYMNNTILGTNPHSGVNLTIFDKVPAMKVAWETTLNHMINKYNGIIIMRTITVPHFEGADWFNGGYCNKTMPFFDPLMQEPLPWMTDAISRAQIQEFRKAMDRIRASKYDLQKLRLLNVTYSSFLRPDGHPNSFRIMTAFEPRNDCLHWCLPGPIDMWNQILLHILLS</sequence>
<keyword evidence="4" id="KW-0735">Signal-anchor</keyword>
<evidence type="ECO:0000256" key="8">
    <source>
        <dbReference type="SAM" id="Phobius"/>
    </source>
</evidence>
<feature type="transmembrane region" description="Helical" evidence="8">
    <location>
        <begin position="37"/>
        <end position="58"/>
    </location>
</feature>
<protein>
    <recommendedName>
        <fullName evidence="13">Trichome birefringence-like N-terminal domain-containing protein</fullName>
    </recommendedName>
</protein>